<dbReference type="Gene3D" id="2.120.10.30">
    <property type="entry name" value="TolB, C-terminal domain"/>
    <property type="match status" value="1"/>
</dbReference>
<dbReference type="Proteomes" id="UP000190744">
    <property type="component" value="Unassembled WGS sequence"/>
</dbReference>
<proteinExistence type="predicted"/>
<protein>
    <submittedName>
        <fullName evidence="3">Gluconolactonase</fullName>
    </submittedName>
</protein>
<sequence length="410" mass="45718">MTSLAAIMNSLDLVIFLALGQVCLSQPFVSGPSVVEIPKYWNNVLPFKNFNRNVSVPMWDTSLLQGNASAFHAQLDVIADASFIVYQPSFYQLLNISGPHVAKEIETVFTFPPAPSYATRQIHDGTVYVPEVRAAFFAELYSPKEGFSMSAIPFVWKVDLSDPAHPKTTKVYPDPPLTIANGAYYHNGSVYWVQEGNYTTPASVVRMDPHSLRTEVVNNNFYGHRFNSLNDIVVSEEGVVFFTDGWYGWDNFNDTMKPELANGIYRWDMRTGNIKVVEGAADGAYVNPNGLAFNHDQTKLFSTNRGFASADADGGRTIYMHRVTTSGLSDREIFAYVDSGFPDGIKTDKDGRVYGAVTGSVDVFDEEGTLIGRIKVAQDDVAVNMAWVGHWLYIFGREKIYRVQLNTTER</sequence>
<evidence type="ECO:0000313" key="3">
    <source>
        <dbReference type="EMBL" id="OOQ84999.1"/>
    </source>
</evidence>
<dbReference type="InterPro" id="IPR013658">
    <property type="entry name" value="SGL"/>
</dbReference>
<feature type="domain" description="SMP-30/Gluconolactonase/LRE-like region" evidence="2">
    <location>
        <begin position="202"/>
        <end position="390"/>
    </location>
</feature>
<keyword evidence="1" id="KW-0732">Signal</keyword>
<accession>A0A1S9RHI5</accession>
<dbReference type="PANTHER" id="PTHR47064:SF2">
    <property type="entry name" value="SMP-30_GLUCONOLACTONASE_LRE-LIKE REGION DOMAIN-CONTAINING PROTEIN-RELATED"/>
    <property type="match status" value="1"/>
</dbReference>
<comment type="caution">
    <text evidence="3">The sequence shown here is derived from an EMBL/GenBank/DDBJ whole genome shotgun (WGS) entry which is preliminary data.</text>
</comment>
<dbReference type="Pfam" id="PF08450">
    <property type="entry name" value="SGL"/>
    <property type="match status" value="1"/>
</dbReference>
<evidence type="ECO:0000256" key="1">
    <source>
        <dbReference type="SAM" id="SignalP"/>
    </source>
</evidence>
<dbReference type="InterPro" id="IPR052988">
    <property type="entry name" value="Oryzine_lactonohydrolase"/>
</dbReference>
<dbReference type="EMBL" id="LJBN01000172">
    <property type="protein sequence ID" value="OOQ84999.1"/>
    <property type="molecule type" value="Genomic_DNA"/>
</dbReference>
<feature type="chain" id="PRO_5012865651" evidence="1">
    <location>
        <begin position="26"/>
        <end position="410"/>
    </location>
</feature>
<dbReference type="SUPFAM" id="SSF63829">
    <property type="entry name" value="Calcium-dependent phosphotriesterase"/>
    <property type="match status" value="1"/>
</dbReference>
<gene>
    <name evidence="3" type="ORF">PEBR_30934</name>
</gene>
<evidence type="ECO:0000259" key="2">
    <source>
        <dbReference type="Pfam" id="PF08450"/>
    </source>
</evidence>
<feature type="signal peptide" evidence="1">
    <location>
        <begin position="1"/>
        <end position="25"/>
    </location>
</feature>
<organism evidence="3 4">
    <name type="scientific">Penicillium brasilianum</name>
    <dbReference type="NCBI Taxonomy" id="104259"/>
    <lineage>
        <taxon>Eukaryota</taxon>
        <taxon>Fungi</taxon>
        <taxon>Dikarya</taxon>
        <taxon>Ascomycota</taxon>
        <taxon>Pezizomycotina</taxon>
        <taxon>Eurotiomycetes</taxon>
        <taxon>Eurotiomycetidae</taxon>
        <taxon>Eurotiales</taxon>
        <taxon>Aspergillaceae</taxon>
        <taxon>Penicillium</taxon>
    </lineage>
</organism>
<name>A0A1S9RHI5_PENBI</name>
<evidence type="ECO:0000313" key="4">
    <source>
        <dbReference type="Proteomes" id="UP000190744"/>
    </source>
</evidence>
<dbReference type="InterPro" id="IPR011042">
    <property type="entry name" value="6-blade_b-propeller_TolB-like"/>
</dbReference>
<dbReference type="AlphaFoldDB" id="A0A1S9RHI5"/>
<dbReference type="PANTHER" id="PTHR47064">
    <property type="entry name" value="PUTATIVE (AFU_ORTHOLOGUE AFUA_1G08990)-RELATED"/>
    <property type="match status" value="1"/>
</dbReference>
<reference evidence="4" key="1">
    <citation type="submission" date="2015-09" db="EMBL/GenBank/DDBJ databases">
        <authorList>
            <person name="Fill T.P."/>
            <person name="Baretta J.F."/>
            <person name="de Almeida L.G."/>
            <person name="Rocha M."/>
            <person name="de Souza D.H."/>
            <person name="Malavazi I."/>
            <person name="Cerdeira L.T."/>
            <person name="Hong H."/>
            <person name="Samborskyy M."/>
            <person name="de Vasconcelos A.T."/>
            <person name="Leadlay P."/>
            <person name="Rodrigues-Filho E."/>
        </authorList>
    </citation>
    <scope>NUCLEOTIDE SEQUENCE [LARGE SCALE GENOMIC DNA]</scope>
    <source>
        <strain evidence="4">LaBioMMi 136</strain>
    </source>
</reference>